<reference evidence="2 3" key="1">
    <citation type="submission" date="2024-03" db="EMBL/GenBank/DDBJ databases">
        <title>Chitinophaga caseinilytica sp. nov., a casein hydrolysing bacterium isolated from forest soil.</title>
        <authorList>
            <person name="Lee D.S."/>
            <person name="Han D.M."/>
            <person name="Baek J.H."/>
            <person name="Choi D.G."/>
            <person name="Jeon J.H."/>
            <person name="Jeon C.O."/>
        </authorList>
    </citation>
    <scope>NUCLEOTIDE SEQUENCE [LARGE SCALE GENOMIC DNA]</scope>
    <source>
        <strain evidence="2 3">KACC 19118</strain>
    </source>
</reference>
<keyword evidence="1" id="KW-0812">Transmembrane</keyword>
<feature type="transmembrane region" description="Helical" evidence="1">
    <location>
        <begin position="45"/>
        <end position="62"/>
    </location>
</feature>
<feature type="transmembrane region" description="Helical" evidence="1">
    <location>
        <begin position="125"/>
        <end position="145"/>
    </location>
</feature>
<accession>A0ABZ2Z9X6</accession>
<sequence length="152" mass="17381">MKYLFTTYSSFFYTALIACLTYLVMDGEKLNIVIDGEYYTLTNRTGLLYSAMILGLMWLIYIGQDSFLYSKKLIWLHFGGTLLAVAAMCWYHSQGFEGRYVSISQPGASRYGGSSGTHQYYVLPYTWLLVLLFMAAQTIFITHVVKGKTSRY</sequence>
<evidence type="ECO:0000313" key="2">
    <source>
        <dbReference type="EMBL" id="WZN49048.1"/>
    </source>
</evidence>
<dbReference type="RefSeq" id="WP_341843623.1">
    <property type="nucleotide sequence ID" value="NZ_CP149792.1"/>
</dbReference>
<feature type="transmembrane region" description="Helical" evidence="1">
    <location>
        <begin position="74"/>
        <end position="93"/>
    </location>
</feature>
<organism evidence="2 3">
    <name type="scientific">Chitinophaga caseinilytica</name>
    <dbReference type="NCBI Taxonomy" id="2267521"/>
    <lineage>
        <taxon>Bacteria</taxon>
        <taxon>Pseudomonadati</taxon>
        <taxon>Bacteroidota</taxon>
        <taxon>Chitinophagia</taxon>
        <taxon>Chitinophagales</taxon>
        <taxon>Chitinophagaceae</taxon>
        <taxon>Chitinophaga</taxon>
    </lineage>
</organism>
<evidence type="ECO:0000313" key="3">
    <source>
        <dbReference type="Proteomes" id="UP001449657"/>
    </source>
</evidence>
<feature type="transmembrane region" description="Helical" evidence="1">
    <location>
        <begin position="7"/>
        <end position="25"/>
    </location>
</feature>
<keyword evidence="1" id="KW-1133">Transmembrane helix</keyword>
<evidence type="ECO:0000256" key="1">
    <source>
        <dbReference type="SAM" id="Phobius"/>
    </source>
</evidence>
<name>A0ABZ2Z9X6_9BACT</name>
<keyword evidence="3" id="KW-1185">Reference proteome</keyword>
<keyword evidence="1" id="KW-0472">Membrane</keyword>
<dbReference type="PROSITE" id="PS51257">
    <property type="entry name" value="PROKAR_LIPOPROTEIN"/>
    <property type="match status" value="1"/>
</dbReference>
<protein>
    <submittedName>
        <fullName evidence="2">Uncharacterized protein</fullName>
    </submittedName>
</protein>
<proteinExistence type="predicted"/>
<dbReference type="EMBL" id="CP150096">
    <property type="protein sequence ID" value="WZN49048.1"/>
    <property type="molecule type" value="Genomic_DNA"/>
</dbReference>
<gene>
    <name evidence="2" type="ORF">WJU22_12795</name>
</gene>
<dbReference type="Proteomes" id="UP001449657">
    <property type="component" value="Chromosome"/>
</dbReference>